<dbReference type="SUPFAM" id="SSF141673">
    <property type="entry name" value="MOSC N-terminal domain-like"/>
    <property type="match status" value="1"/>
</dbReference>
<dbReference type="EMBL" id="JAUEHU010000001">
    <property type="protein sequence ID" value="MDN0085982.1"/>
    <property type="molecule type" value="Genomic_DNA"/>
</dbReference>
<dbReference type="Pfam" id="PF03473">
    <property type="entry name" value="MOSC"/>
    <property type="match status" value="1"/>
</dbReference>
<dbReference type="PROSITE" id="PS00197">
    <property type="entry name" value="2FE2S_FER_1"/>
    <property type="match status" value="1"/>
</dbReference>
<evidence type="ECO:0000259" key="2">
    <source>
        <dbReference type="PROSITE" id="PS51340"/>
    </source>
</evidence>
<gene>
    <name evidence="3" type="ORF">QVN42_00990</name>
</gene>
<sequence length="370" mass="40636">MVITLSKLYIHPVKSMRGLQLSHAQVGRSGLAFDRVFMITEPDGTFITARNNPKMVTFTPALLVDGLFLTAPDGESASIRFNDFSPTAAPTEVWGNHFTALIAPAEINDWLSGYFQREVQLRWLGPELTRRVKRQPEIPLSFADGYPYLLINEASFAELQRRCPGSIKIEQFRPNLVVTGASAFAEDSWQVIRVGDVIFDLVKPCSRCILTTVSIERGKKHPTAEPLTTLQKFRTADNGDVDFGQNMIARNSGIIRVGDNIEVLATKPPRPYGAGVVAEALPMVQDSTRAVTIEYNGIRFTGNNQQVLLEQLEQQNIRIPYSCRAGICGSCKVTLLDGEVAPLKQSAIAENGVILACSCVPKGDITLTGK</sequence>
<dbReference type="GO" id="GO:0030170">
    <property type="term" value="F:pyridoxal phosphate binding"/>
    <property type="evidence" value="ECO:0007669"/>
    <property type="project" value="InterPro"/>
</dbReference>
<dbReference type="PANTHER" id="PTHR14237">
    <property type="entry name" value="MOLYBDOPTERIN COFACTOR SULFURASE MOSC"/>
    <property type="match status" value="1"/>
</dbReference>
<dbReference type="Pfam" id="PF03476">
    <property type="entry name" value="MOSC_N"/>
    <property type="match status" value="1"/>
</dbReference>
<evidence type="ECO:0000313" key="4">
    <source>
        <dbReference type="Proteomes" id="UP001167864"/>
    </source>
</evidence>
<dbReference type="Pfam" id="PF00111">
    <property type="entry name" value="Fer2"/>
    <property type="match status" value="1"/>
</dbReference>
<dbReference type="PANTHER" id="PTHR14237:SF19">
    <property type="entry name" value="MITOCHONDRIAL AMIDOXIME REDUCING COMPONENT 1"/>
    <property type="match status" value="1"/>
</dbReference>
<organism evidence="3 4">
    <name type="scientific">Yersinia nurmii</name>
    <dbReference type="NCBI Taxonomy" id="685706"/>
    <lineage>
        <taxon>Bacteria</taxon>
        <taxon>Pseudomonadati</taxon>
        <taxon>Pseudomonadota</taxon>
        <taxon>Gammaproteobacteria</taxon>
        <taxon>Enterobacterales</taxon>
        <taxon>Yersiniaceae</taxon>
        <taxon>Yersinia</taxon>
    </lineage>
</organism>
<feature type="domain" description="MOSC" evidence="2">
    <location>
        <begin position="116"/>
        <end position="264"/>
    </location>
</feature>
<dbReference type="GO" id="GO:0051537">
    <property type="term" value="F:2 iron, 2 sulfur cluster binding"/>
    <property type="evidence" value="ECO:0007669"/>
    <property type="project" value="InterPro"/>
</dbReference>
<evidence type="ECO:0000259" key="1">
    <source>
        <dbReference type="PROSITE" id="PS51085"/>
    </source>
</evidence>
<dbReference type="PROSITE" id="PS51085">
    <property type="entry name" value="2FE2S_FER_2"/>
    <property type="match status" value="1"/>
</dbReference>
<dbReference type="PROSITE" id="PS51340">
    <property type="entry name" value="MOSC"/>
    <property type="match status" value="1"/>
</dbReference>
<dbReference type="GO" id="GO:0030151">
    <property type="term" value="F:molybdenum ion binding"/>
    <property type="evidence" value="ECO:0007669"/>
    <property type="project" value="InterPro"/>
</dbReference>
<evidence type="ECO:0000313" key="3">
    <source>
        <dbReference type="EMBL" id="MDN0085982.1"/>
    </source>
</evidence>
<dbReference type="SUPFAM" id="SSF50800">
    <property type="entry name" value="PK beta-barrel domain-like"/>
    <property type="match status" value="1"/>
</dbReference>
<dbReference type="InterPro" id="IPR005303">
    <property type="entry name" value="MOCOS_middle"/>
</dbReference>
<dbReference type="InterPro" id="IPR006058">
    <property type="entry name" value="2Fe2S_fd_BS"/>
</dbReference>
<feature type="domain" description="2Fe-2S ferredoxin-type" evidence="1">
    <location>
        <begin position="289"/>
        <end position="370"/>
    </location>
</feature>
<proteinExistence type="predicted"/>
<accession>A0AAW7JXT7</accession>
<dbReference type="InterPro" id="IPR001041">
    <property type="entry name" value="2Fe-2S_ferredoxin-type"/>
</dbReference>
<comment type="caution">
    <text evidence="3">The sequence shown here is derived from an EMBL/GenBank/DDBJ whole genome shotgun (WGS) entry which is preliminary data.</text>
</comment>
<dbReference type="GO" id="GO:0003824">
    <property type="term" value="F:catalytic activity"/>
    <property type="evidence" value="ECO:0007669"/>
    <property type="project" value="InterPro"/>
</dbReference>
<reference evidence="3" key="1">
    <citation type="submission" date="2023-06" db="EMBL/GenBank/DDBJ databases">
        <authorList>
            <person name="Polev D.E."/>
            <person name="Saitova A.T."/>
            <person name="Bogumilchik E.A."/>
            <person name="Kokorina G.I."/>
            <person name="Voskresenskaia E.A."/>
        </authorList>
    </citation>
    <scope>NUCLEOTIDE SEQUENCE</scope>
    <source>
        <strain evidence="3">2145 StPb PI</strain>
    </source>
</reference>
<dbReference type="Gene3D" id="3.10.20.30">
    <property type="match status" value="1"/>
</dbReference>
<dbReference type="AlphaFoldDB" id="A0AAW7JXT7"/>
<name>A0AAW7JXT7_9GAMM</name>
<dbReference type="InterPro" id="IPR012675">
    <property type="entry name" value="Beta-grasp_dom_sf"/>
</dbReference>
<dbReference type="SUPFAM" id="SSF54292">
    <property type="entry name" value="2Fe-2S ferredoxin-like"/>
    <property type="match status" value="1"/>
</dbReference>
<dbReference type="InterPro" id="IPR036010">
    <property type="entry name" value="2Fe-2S_ferredoxin-like_sf"/>
</dbReference>
<protein>
    <submittedName>
        <fullName evidence="3">YcbX family protein</fullName>
    </submittedName>
</protein>
<dbReference type="Proteomes" id="UP001167864">
    <property type="component" value="Unassembled WGS sequence"/>
</dbReference>
<dbReference type="RefSeq" id="WP_157045411.1">
    <property type="nucleotide sequence ID" value="NZ_CPYD01000001.1"/>
</dbReference>
<dbReference type="InterPro" id="IPR011037">
    <property type="entry name" value="Pyrv_Knase-like_insert_dom_sf"/>
</dbReference>
<dbReference type="InterPro" id="IPR005302">
    <property type="entry name" value="MoCF_Sase_C"/>
</dbReference>
<dbReference type="CDD" id="cd00207">
    <property type="entry name" value="fer2"/>
    <property type="match status" value="1"/>
</dbReference>